<feature type="transmembrane region" description="Helical" evidence="2">
    <location>
        <begin position="389"/>
        <end position="408"/>
    </location>
</feature>
<feature type="repeat" description="ANK" evidence="1">
    <location>
        <begin position="188"/>
        <end position="220"/>
    </location>
</feature>
<feature type="transmembrane region" description="Helical" evidence="2">
    <location>
        <begin position="597"/>
        <end position="618"/>
    </location>
</feature>
<keyword evidence="1" id="KW-0040">ANK repeat</keyword>
<gene>
    <name evidence="3" type="ORF">PVAND_013565</name>
</gene>
<evidence type="ECO:0000256" key="2">
    <source>
        <dbReference type="SAM" id="Phobius"/>
    </source>
</evidence>
<reference evidence="3" key="1">
    <citation type="submission" date="2021-03" db="EMBL/GenBank/DDBJ databases">
        <title>Chromosome level genome of the anhydrobiotic midge Polypedilum vanderplanki.</title>
        <authorList>
            <person name="Yoshida Y."/>
            <person name="Kikawada T."/>
            <person name="Gusev O."/>
        </authorList>
    </citation>
    <scope>NUCLEOTIDE SEQUENCE</scope>
    <source>
        <strain evidence="3">NIAS01</strain>
        <tissue evidence="3">Whole body or cell culture</tissue>
    </source>
</reference>
<dbReference type="InterPro" id="IPR036770">
    <property type="entry name" value="Ankyrin_rpt-contain_sf"/>
</dbReference>
<dbReference type="InterPro" id="IPR002110">
    <property type="entry name" value="Ankyrin_rpt"/>
</dbReference>
<comment type="caution">
    <text evidence="3">The sequence shown here is derived from an EMBL/GenBank/DDBJ whole genome shotgun (WGS) entry which is preliminary data.</text>
</comment>
<evidence type="ECO:0000313" key="4">
    <source>
        <dbReference type="Proteomes" id="UP001107558"/>
    </source>
</evidence>
<dbReference type="Proteomes" id="UP001107558">
    <property type="component" value="Chromosome 1"/>
</dbReference>
<dbReference type="OrthoDB" id="7739966at2759"/>
<dbReference type="PROSITE" id="PS50088">
    <property type="entry name" value="ANK_REPEAT"/>
    <property type="match status" value="1"/>
</dbReference>
<protein>
    <recommendedName>
        <fullName evidence="5">Ankyrin repeat protein</fullName>
    </recommendedName>
</protein>
<evidence type="ECO:0008006" key="5">
    <source>
        <dbReference type="Google" id="ProtNLM"/>
    </source>
</evidence>
<evidence type="ECO:0000313" key="3">
    <source>
        <dbReference type="EMBL" id="KAG5684330.1"/>
    </source>
</evidence>
<dbReference type="EMBL" id="JADBJN010000001">
    <property type="protein sequence ID" value="KAG5684330.1"/>
    <property type="molecule type" value="Genomic_DNA"/>
</dbReference>
<keyword evidence="2" id="KW-0472">Membrane</keyword>
<dbReference type="Gene3D" id="1.25.40.20">
    <property type="entry name" value="Ankyrin repeat-containing domain"/>
    <property type="match status" value="1"/>
</dbReference>
<dbReference type="SUPFAM" id="SSF48403">
    <property type="entry name" value="Ankyrin repeat"/>
    <property type="match status" value="1"/>
</dbReference>
<keyword evidence="4" id="KW-1185">Reference proteome</keyword>
<evidence type="ECO:0000256" key="1">
    <source>
        <dbReference type="PROSITE-ProRule" id="PRU00023"/>
    </source>
</evidence>
<sequence>MDYELEDIAQPFHHKLKPNVAFLDYTEQATLFFIALSNAQRFSKLIIDKCPSINSALKMITKKWFLRKISDQKVKTFVINLKVLEKFDALNSEELEELSKGYLNRDVIITFEFLSEEDHKYQIYWKKSDVYTFLKLDISDASKNEIKLFVTDFIIRSMNQNCLGLSAAAIKELSILFEVNLFSFADSKGFDLLMIAASEGNEIVINYLIRLGFDVNINVNDETPASLAWKNKHFNALLILLKANSLYPENFHLYNTSNELREFVKLSEKVHNLIVKDQAEELMEILSRNSNLRHFYNVSNVSAPAFAAMKGKIEMYDILLSQNVFISPKEDVNTIFNKVKSEHREDIRKIHLRHTKDFTQKHIMILLTNSFVGHDIDDADQKLNIVSDAFTFLNAIPLIGLILQVVAASRDFKIIFDFNRESTQHLDPTTDRNTRGIYYTTRHIYIAARFLLYEHTKLEAYATIAHEICHYAMHLIYNNSCLPFCKNDADKANMFKEILNSCKQNKNKEKLINIVYEYGSDTQLAELIVRVPHIIVKYNDNIHRLKQCKINFKSLFDFFDNFTVPDMKEALPKIEIKTEKDFQSFMDRRKKEKRQKFLVYTALILNFLLLFGILVILLKSSHKSTYDCKNLSNDIRKKLSESTITFQGVNMTFDEGIGVRSEVCFAIPQKDMTEIIEKLNDNSSPVFSFGKSTEFKFANVYVERNLTKNSENFTIPITSILNKKFFTIIQGNTGDGKNTILEFFADHMKKSNPHNWIFKITFKNLYCALSLNTSQEIESMSQSTFLDFLLDILEITPKHEKMIFTKKFNEANVTFLWYGFDEINILQRNQAISILVKISTYNIKQIMTMRPKEVDDLKQKLNANIYTIAPYTDESRKDFIIKFLQNHMKNQTEMSTKLKEIENFMRKLNDDYTKDHFKVFNTPLMLSNLCTFDLKNVQKGTRFSTYDFYMKFVINRLTRNFNEIDPGLNTKTIDIKVNETLKILTFYAIQTLIQTSFERQKFIPDVTTRGKLDLSFLKIQNFKFSEELRENGILIEDSHKKFNFIHPIFMQLFITKYFDDSLWNLNDDLAPYDEVKLRLKLLFYVTENIKIEFKFVNEFVTSFSQNSTQFSKTLKNLITNEFKHAFDMFYKTRSDSVLFLSQFFRNDWEILKTLWLNDENCSYFFRHLKKSNEIERIASISRQLFTDEEIEELKFFKGINQGLTIFRIIWDKKDENFTDLLKKFTQIEINEERNFIRMINFTDFHDFINSTNFTKEEIREYFKLYGYDDIQNANDPTTLEKIIEIATEKGRINIKELILEKSIIVNQTHLFTFINDETINKTKYFIRLLRDNLNKSEIRQMLMHKNARFSETFMNQAITKVTNYENVKMLWNFAQEFLNSNEEKRDFLTSNSEFSFLKRLLKCPNLKAYEFFEQIFKKLYSSSEIEEILKKNVADETKLLDLAQYALFEVCEKFSKLINRSTNVDCY</sequence>
<name>A0A9J6CPT4_POLVA</name>
<accession>A0A9J6CPT4</accession>
<keyword evidence="2" id="KW-1133">Transmembrane helix</keyword>
<keyword evidence="2" id="KW-0812">Transmembrane</keyword>
<proteinExistence type="predicted"/>
<organism evidence="3 4">
    <name type="scientific">Polypedilum vanderplanki</name>
    <name type="common">Sleeping chironomid midge</name>
    <dbReference type="NCBI Taxonomy" id="319348"/>
    <lineage>
        <taxon>Eukaryota</taxon>
        <taxon>Metazoa</taxon>
        <taxon>Ecdysozoa</taxon>
        <taxon>Arthropoda</taxon>
        <taxon>Hexapoda</taxon>
        <taxon>Insecta</taxon>
        <taxon>Pterygota</taxon>
        <taxon>Neoptera</taxon>
        <taxon>Endopterygota</taxon>
        <taxon>Diptera</taxon>
        <taxon>Nematocera</taxon>
        <taxon>Chironomoidea</taxon>
        <taxon>Chironomidae</taxon>
        <taxon>Chironominae</taxon>
        <taxon>Polypedilum</taxon>
        <taxon>Polypedilum</taxon>
    </lineage>
</organism>
<dbReference type="SMART" id="SM00248">
    <property type="entry name" value="ANK"/>
    <property type="match status" value="2"/>
</dbReference>